<keyword evidence="1" id="KW-0812">Transmembrane</keyword>
<gene>
    <name evidence="3" type="ORF">B0I00_0458</name>
</gene>
<feature type="transmembrane region" description="Helical" evidence="1">
    <location>
        <begin position="15"/>
        <end position="31"/>
    </location>
</feature>
<dbReference type="EMBL" id="PHUF01000002">
    <property type="protein sequence ID" value="PKB25265.1"/>
    <property type="molecule type" value="Genomic_DNA"/>
</dbReference>
<proteinExistence type="predicted"/>
<keyword evidence="4" id="KW-1185">Reference proteome</keyword>
<dbReference type="Proteomes" id="UP000232587">
    <property type="component" value="Unassembled WGS sequence"/>
</dbReference>
<comment type="caution">
    <text evidence="3">The sequence shown here is derived from an EMBL/GenBank/DDBJ whole genome shotgun (WGS) entry which is preliminary data.</text>
</comment>
<feature type="domain" description="PpiC" evidence="2">
    <location>
        <begin position="118"/>
        <end position="243"/>
    </location>
</feature>
<keyword evidence="1" id="KW-1133">Transmembrane helix</keyword>
<name>A0A2N0I266_9SPHN</name>
<evidence type="ECO:0000313" key="3">
    <source>
        <dbReference type="EMBL" id="PKB25265.1"/>
    </source>
</evidence>
<organism evidence="3 4">
    <name type="scientific">Novosphingobium kunmingense</name>
    <dbReference type="NCBI Taxonomy" id="1211806"/>
    <lineage>
        <taxon>Bacteria</taxon>
        <taxon>Pseudomonadati</taxon>
        <taxon>Pseudomonadota</taxon>
        <taxon>Alphaproteobacteria</taxon>
        <taxon>Sphingomonadales</taxon>
        <taxon>Sphingomonadaceae</taxon>
        <taxon>Novosphingobium</taxon>
    </lineage>
</organism>
<dbReference type="AlphaFoldDB" id="A0A2N0I266"/>
<protein>
    <submittedName>
        <fullName evidence="3">Parvulin-like peptidyl-prolyl cis-trans isomerase protein</fullName>
    </submittedName>
</protein>
<evidence type="ECO:0000313" key="4">
    <source>
        <dbReference type="Proteomes" id="UP000232587"/>
    </source>
</evidence>
<keyword evidence="3" id="KW-0413">Isomerase</keyword>
<evidence type="ECO:0000256" key="1">
    <source>
        <dbReference type="SAM" id="Phobius"/>
    </source>
</evidence>
<dbReference type="RefSeq" id="WP_100865720.1">
    <property type="nucleotide sequence ID" value="NZ_PHUF01000002.1"/>
</dbReference>
<dbReference type="GO" id="GO:0003755">
    <property type="term" value="F:peptidyl-prolyl cis-trans isomerase activity"/>
    <property type="evidence" value="ECO:0007669"/>
    <property type="project" value="InterPro"/>
</dbReference>
<sequence length="277" mass="29692">MKIWSRAGQVLREPLVHFLVAGAILYVLLAGRPPDAGDRRIVVDEAAVGQLAARFAQSFRRPPSPSELDGMIADHVRDQAYYREALRLGLDKDDEVVVRRMRNKMLALAASEAQVATPTDAQLQALIDESPARFAPGASYTLDQAYLGADDAAGRKRAVQALAQLRAGAEPTDVALPAPLPAHFTDQPASVLASTLGDGFVAALETASLQQWSGPIASGVGLHAVRVMRRTSPGAPRLADVRQAAENAWRARAAQQAQDAAYKRIVAGYDVVIEMPE</sequence>
<reference evidence="3 4" key="1">
    <citation type="submission" date="2017-11" db="EMBL/GenBank/DDBJ databases">
        <title>Genomic Encyclopedia of Type Strains, Phase III (KMG-III): the genomes of soil and plant-associated and newly described type strains.</title>
        <authorList>
            <person name="Whitman W."/>
        </authorList>
    </citation>
    <scope>NUCLEOTIDE SEQUENCE [LARGE SCALE GENOMIC DNA]</scope>
    <source>
        <strain evidence="3 4">CGMCC 1.12274</strain>
    </source>
</reference>
<keyword evidence="1" id="KW-0472">Membrane</keyword>
<evidence type="ECO:0000259" key="2">
    <source>
        <dbReference type="Pfam" id="PF13145"/>
    </source>
</evidence>
<dbReference type="Pfam" id="PF13145">
    <property type="entry name" value="Rotamase_2"/>
    <property type="match status" value="1"/>
</dbReference>
<accession>A0A2N0I266</accession>
<dbReference type="OrthoDB" id="196786at2"/>
<dbReference type="InterPro" id="IPR000297">
    <property type="entry name" value="PPIase_PpiC"/>
</dbReference>